<dbReference type="Gene3D" id="3.20.20.70">
    <property type="entry name" value="Aldolase class I"/>
    <property type="match status" value="1"/>
</dbReference>
<dbReference type="NCBIfam" id="NF009239">
    <property type="entry name" value="PRK12595.1"/>
    <property type="match status" value="1"/>
</dbReference>
<comment type="caution">
    <text evidence="4">The sequence shown here is derived from an EMBL/GenBank/DDBJ whole genome shotgun (WGS) entry which is preliminary data.</text>
</comment>
<dbReference type="Gene3D" id="3.30.70.1140">
    <property type="entry name" value="Phospho-2-dehydro-3-deoxyheptonate aldolase, domain 1"/>
    <property type="match status" value="1"/>
</dbReference>
<dbReference type="NCBIfam" id="NF006421">
    <property type="entry name" value="PRK08673.1"/>
    <property type="match status" value="1"/>
</dbReference>
<protein>
    <submittedName>
        <fullName evidence="4">3-deoxy-7-phosphoheptulonate synthase</fullName>
    </submittedName>
</protein>
<evidence type="ECO:0000256" key="2">
    <source>
        <dbReference type="SAM" id="MobiDB-lite"/>
    </source>
</evidence>
<gene>
    <name evidence="4" type="ORF">A2008_00555</name>
</gene>
<feature type="region of interest" description="Disordered" evidence="2">
    <location>
        <begin position="343"/>
        <end position="363"/>
    </location>
</feature>
<dbReference type="InterPro" id="IPR006268">
    <property type="entry name" value="DAHP_syn_2"/>
</dbReference>
<accession>A0A1F7WPN6</accession>
<keyword evidence="1" id="KW-0808">Transferase</keyword>
<dbReference type="NCBIfam" id="TIGR01361">
    <property type="entry name" value="DAHP_synth_Bsub"/>
    <property type="match status" value="1"/>
</dbReference>
<feature type="compositionally biased region" description="Basic residues" evidence="2">
    <location>
        <begin position="354"/>
        <end position="363"/>
    </location>
</feature>
<dbReference type="InterPro" id="IPR013785">
    <property type="entry name" value="Aldolase_TIM"/>
</dbReference>
<feature type="domain" description="DAHP synthetase I/KDSA" evidence="3">
    <location>
        <begin position="87"/>
        <end position="329"/>
    </location>
</feature>
<name>A0A1F7WPN6_9BACT</name>
<dbReference type="SUPFAM" id="SSF51569">
    <property type="entry name" value="Aldolase"/>
    <property type="match status" value="1"/>
</dbReference>
<dbReference type="InterPro" id="IPR006218">
    <property type="entry name" value="DAHP1/KDSA"/>
</dbReference>
<dbReference type="STRING" id="1817813.A2008_00555"/>
<proteinExistence type="predicted"/>
<sequence length="363" mass="40090">MLIILKKGADEKEVARLLENIKQSGYTYARANEGGADMIELEGAPSYFQLDFFRSFAPVKKVVTSFEYREKVYRAGGKKDTSVTVKGRRIGGGNIELIAGPCSVESYEQTERIAEKLSKMGIRFFRGGAYKPRTSPYSFQGLNENGLKILSRIAKKYDMVIVTELLDVRNIDAVCEHADIIQIGTRNANNYALLKEVGKLKKPVLLKRGISSTIKEFLLSAEYIMCQGNSEVILCERGIRTFESEAYRTSLDITAVSVVKEVSHLPIIVDPSHSAGAWNLVERLSLASIAAGADGIMVEVHDRPQEALSDAGQSLKPEKLKPLIKKAAEVAECFGKTFMCSAAAGGRKENPSEKRRKIKSKKD</sequence>
<dbReference type="GO" id="GO:0016740">
    <property type="term" value="F:transferase activity"/>
    <property type="evidence" value="ECO:0007669"/>
    <property type="project" value="UniProtKB-KW"/>
</dbReference>
<evidence type="ECO:0000313" key="5">
    <source>
        <dbReference type="Proteomes" id="UP000178735"/>
    </source>
</evidence>
<dbReference type="PANTHER" id="PTHR43018:SF2">
    <property type="entry name" value="PHOSPHO-2-DEHYDRO-3-DEOXYHEPTONATE ALDOLASE"/>
    <property type="match status" value="1"/>
</dbReference>
<dbReference type="AlphaFoldDB" id="A0A1F7WPN6"/>
<organism evidence="4 5">
    <name type="scientific">Candidatus Wallbacteria bacterium GWC2_49_35</name>
    <dbReference type="NCBI Taxonomy" id="1817813"/>
    <lineage>
        <taxon>Bacteria</taxon>
        <taxon>Candidatus Walliibacteriota</taxon>
    </lineage>
</organism>
<dbReference type="EMBL" id="MGFH01000135">
    <property type="protein sequence ID" value="OGM04801.1"/>
    <property type="molecule type" value="Genomic_DNA"/>
</dbReference>
<evidence type="ECO:0000256" key="1">
    <source>
        <dbReference type="ARBA" id="ARBA00022679"/>
    </source>
</evidence>
<dbReference type="GO" id="GO:0016832">
    <property type="term" value="F:aldehyde-lyase activity"/>
    <property type="evidence" value="ECO:0007669"/>
    <property type="project" value="InterPro"/>
</dbReference>
<dbReference type="GO" id="GO:0009073">
    <property type="term" value="P:aromatic amino acid family biosynthetic process"/>
    <property type="evidence" value="ECO:0007669"/>
    <property type="project" value="InterPro"/>
</dbReference>
<dbReference type="Proteomes" id="UP000178735">
    <property type="component" value="Unassembled WGS sequence"/>
</dbReference>
<dbReference type="PANTHER" id="PTHR43018">
    <property type="entry name" value="PHOSPHO-2-DEHYDRO-3-DEOXYHEPTONATE ALDOLASE"/>
    <property type="match status" value="1"/>
</dbReference>
<evidence type="ECO:0000259" key="3">
    <source>
        <dbReference type="Pfam" id="PF00793"/>
    </source>
</evidence>
<reference evidence="4 5" key="1">
    <citation type="journal article" date="2016" name="Nat. Commun.">
        <title>Thousands of microbial genomes shed light on interconnected biogeochemical processes in an aquifer system.</title>
        <authorList>
            <person name="Anantharaman K."/>
            <person name="Brown C.T."/>
            <person name="Hug L.A."/>
            <person name="Sharon I."/>
            <person name="Castelle C.J."/>
            <person name="Probst A.J."/>
            <person name="Thomas B.C."/>
            <person name="Singh A."/>
            <person name="Wilkins M.J."/>
            <person name="Karaoz U."/>
            <person name="Brodie E.L."/>
            <person name="Williams K.H."/>
            <person name="Hubbard S.S."/>
            <person name="Banfield J.F."/>
        </authorList>
    </citation>
    <scope>NUCLEOTIDE SEQUENCE [LARGE SCALE GENOMIC DNA]</scope>
</reference>
<evidence type="ECO:0000313" key="4">
    <source>
        <dbReference type="EMBL" id="OGM04801.1"/>
    </source>
</evidence>
<dbReference type="InterPro" id="IPR052899">
    <property type="entry name" value="Class-I_DAHP_synthase"/>
</dbReference>
<dbReference type="Pfam" id="PF00793">
    <property type="entry name" value="DAHP_synth_1"/>
    <property type="match status" value="1"/>
</dbReference>